<comment type="caution">
    <text evidence="1">The sequence shown here is derived from an EMBL/GenBank/DDBJ whole genome shotgun (WGS) entry which is preliminary data.</text>
</comment>
<name>A0AAW0DDD7_9AGAR</name>
<dbReference type="AlphaFoldDB" id="A0AAW0DDD7"/>
<dbReference type="EMBL" id="JAYKXP010000017">
    <property type="protein sequence ID" value="KAK7049337.1"/>
    <property type="molecule type" value="Genomic_DNA"/>
</dbReference>
<gene>
    <name evidence="1" type="ORF">VNI00_005938</name>
</gene>
<sequence length="207" mass="23367">MSSSGEAKILGLCAEIHDTNLRLKIGYKAIPFDPESDMLEDDCANEMLSSSVNIAWHGTSRHYAPNETIVREMVKSFDMKHLETIDLREFTEEEGLSKAIFDTLVDSTTLRCLLISRENMEAFFSCVTAAKSLAFPALRDLGVYDLSGNFFWPLVSALEARPEKLERLIIHQNSLSKSKFKRLQAIADVIFSAWTCRIMSISDCDMK</sequence>
<dbReference type="SUPFAM" id="SSF52047">
    <property type="entry name" value="RNI-like"/>
    <property type="match status" value="1"/>
</dbReference>
<dbReference type="Proteomes" id="UP001383192">
    <property type="component" value="Unassembled WGS sequence"/>
</dbReference>
<proteinExistence type="predicted"/>
<reference evidence="1 2" key="1">
    <citation type="submission" date="2024-01" db="EMBL/GenBank/DDBJ databases">
        <title>A draft genome for a cacao thread blight-causing isolate of Paramarasmius palmivorus.</title>
        <authorList>
            <person name="Baruah I.K."/>
            <person name="Bukari Y."/>
            <person name="Amoako-Attah I."/>
            <person name="Meinhardt L.W."/>
            <person name="Bailey B.A."/>
            <person name="Cohen S.P."/>
        </authorList>
    </citation>
    <scope>NUCLEOTIDE SEQUENCE [LARGE SCALE GENOMIC DNA]</scope>
    <source>
        <strain evidence="1 2">GH-12</strain>
    </source>
</reference>
<organism evidence="1 2">
    <name type="scientific">Paramarasmius palmivorus</name>
    <dbReference type="NCBI Taxonomy" id="297713"/>
    <lineage>
        <taxon>Eukaryota</taxon>
        <taxon>Fungi</taxon>
        <taxon>Dikarya</taxon>
        <taxon>Basidiomycota</taxon>
        <taxon>Agaricomycotina</taxon>
        <taxon>Agaricomycetes</taxon>
        <taxon>Agaricomycetidae</taxon>
        <taxon>Agaricales</taxon>
        <taxon>Marasmiineae</taxon>
        <taxon>Marasmiaceae</taxon>
        <taxon>Paramarasmius</taxon>
    </lineage>
</organism>
<evidence type="ECO:0000313" key="1">
    <source>
        <dbReference type="EMBL" id="KAK7049337.1"/>
    </source>
</evidence>
<accession>A0AAW0DDD7</accession>
<evidence type="ECO:0000313" key="2">
    <source>
        <dbReference type="Proteomes" id="UP001383192"/>
    </source>
</evidence>
<protein>
    <submittedName>
        <fullName evidence="1">Uncharacterized protein</fullName>
    </submittedName>
</protein>
<keyword evidence="2" id="KW-1185">Reference proteome</keyword>